<dbReference type="Pfam" id="PF05866">
    <property type="entry name" value="RusA"/>
    <property type="match status" value="1"/>
</dbReference>
<protein>
    <submittedName>
        <fullName evidence="1">Uncharacterized protein</fullName>
    </submittedName>
</protein>
<dbReference type="Proteomes" id="UP000076512">
    <property type="component" value="Unassembled WGS sequence"/>
</dbReference>
<dbReference type="GO" id="GO:0000287">
    <property type="term" value="F:magnesium ion binding"/>
    <property type="evidence" value="ECO:0007669"/>
    <property type="project" value="InterPro"/>
</dbReference>
<dbReference type="GO" id="GO:0006310">
    <property type="term" value="P:DNA recombination"/>
    <property type="evidence" value="ECO:0007669"/>
    <property type="project" value="InterPro"/>
</dbReference>
<dbReference type="RefSeq" id="WP_067592759.1">
    <property type="nucleotide sequence ID" value="NZ_JABMCZ010000001.1"/>
</dbReference>
<gene>
    <name evidence="1" type="ORF">AWN90_36980</name>
</gene>
<dbReference type="GO" id="GO:0006281">
    <property type="term" value="P:DNA repair"/>
    <property type="evidence" value="ECO:0007669"/>
    <property type="project" value="InterPro"/>
</dbReference>
<dbReference type="STRING" id="455432.AWN90_36980"/>
<dbReference type="SUPFAM" id="SSF103084">
    <property type="entry name" value="Holliday junction resolvase RusA"/>
    <property type="match status" value="1"/>
</dbReference>
<name>A0A164LD12_9NOCA</name>
<accession>A0A164LD12</accession>
<organism evidence="1 2">
    <name type="scientific">Nocardia terpenica</name>
    <dbReference type="NCBI Taxonomy" id="455432"/>
    <lineage>
        <taxon>Bacteria</taxon>
        <taxon>Bacillati</taxon>
        <taxon>Actinomycetota</taxon>
        <taxon>Actinomycetes</taxon>
        <taxon>Mycobacteriales</taxon>
        <taxon>Nocardiaceae</taxon>
        <taxon>Nocardia</taxon>
    </lineage>
</organism>
<sequence>MSLGIAFDEAVNPAATRHVIILPGDPHPKGRPRFSRGRAYTADADRDAEARTALLLAQQVSQPLAGNVALTCVFYRRTRRRVDVDNLIKHVMDSANGVLWRDDSQCTSLRGVIELDRENPHTLVLIGPHESSLVRT</sequence>
<comment type="caution">
    <text evidence="1">The sequence shown here is derived from an EMBL/GenBank/DDBJ whole genome shotgun (WGS) entry which is preliminary data.</text>
</comment>
<reference evidence="1 2" key="1">
    <citation type="submission" date="2016-04" db="EMBL/GenBank/DDBJ databases">
        <authorList>
            <person name="Evans L.H."/>
            <person name="Alamgir A."/>
            <person name="Owens N."/>
            <person name="Weber N.D."/>
            <person name="Virtaneva K."/>
            <person name="Barbian K."/>
            <person name="Babar A."/>
            <person name="Rosenke K."/>
        </authorList>
    </citation>
    <scope>NUCLEOTIDE SEQUENCE [LARGE SCALE GENOMIC DNA]</scope>
    <source>
        <strain evidence="1 2">IFM 0406</strain>
    </source>
</reference>
<keyword evidence="2" id="KW-1185">Reference proteome</keyword>
<proteinExistence type="predicted"/>
<dbReference type="EMBL" id="LWGR01000009">
    <property type="protein sequence ID" value="KZM72273.1"/>
    <property type="molecule type" value="Genomic_DNA"/>
</dbReference>
<evidence type="ECO:0000313" key="1">
    <source>
        <dbReference type="EMBL" id="KZM72273.1"/>
    </source>
</evidence>
<dbReference type="AlphaFoldDB" id="A0A164LD12"/>
<evidence type="ECO:0000313" key="2">
    <source>
        <dbReference type="Proteomes" id="UP000076512"/>
    </source>
</evidence>
<dbReference type="InterPro" id="IPR008822">
    <property type="entry name" value="Endonuclease_RusA-like"/>
</dbReference>
<dbReference type="Gene3D" id="3.30.1330.70">
    <property type="entry name" value="Holliday junction resolvase RusA"/>
    <property type="match status" value="1"/>
</dbReference>
<dbReference type="InterPro" id="IPR036614">
    <property type="entry name" value="RusA-like_sf"/>
</dbReference>